<reference evidence="2" key="1">
    <citation type="submission" date="2021-10" db="EMBL/GenBank/DDBJ databases">
        <title>Tropical sea cucumber genome reveals ecological adaptation and Cuvierian tubules defense mechanism.</title>
        <authorList>
            <person name="Chen T."/>
        </authorList>
    </citation>
    <scope>NUCLEOTIDE SEQUENCE</scope>
    <source>
        <strain evidence="2">Nanhai2018</strain>
        <tissue evidence="2">Muscle</tissue>
    </source>
</reference>
<evidence type="ECO:0000256" key="1">
    <source>
        <dbReference type="SAM" id="SignalP"/>
    </source>
</evidence>
<sequence length="333" mass="37454">MATKLLSGLLFLLILVSEGWASYDVKVSDVFFDGGFLFFSVKRAKLQQRLDEINSQFGDNNFVLLMPSEPVLQDVIASDEHVIMVTFGTMEVVAPENGMTNSTTVEGLSIQIPYLTVDNDDALDITFQVDTFISEVGPHIQADLIPLSATVADLFVLEETGNTTKIQFQNGELQLSLFGEYMESRPLNEEDGNTHLKEYNKHVQTSLSGPTFSICDQSPDVTLCDIYKHPQYNPVLEEEGTNVCQYWEPIRDDIQRWDSTFQVVSISQAMRELLLLDEDQDVLQAELQSGTFSVKLVFPCNGANARFHLLPYQTFGTSLVVACGLKFWWNMFV</sequence>
<organism evidence="2 3">
    <name type="scientific">Holothuria leucospilota</name>
    <name type="common">Black long sea cucumber</name>
    <name type="synonym">Mertensiothuria leucospilota</name>
    <dbReference type="NCBI Taxonomy" id="206669"/>
    <lineage>
        <taxon>Eukaryota</taxon>
        <taxon>Metazoa</taxon>
        <taxon>Echinodermata</taxon>
        <taxon>Eleutherozoa</taxon>
        <taxon>Echinozoa</taxon>
        <taxon>Holothuroidea</taxon>
        <taxon>Aspidochirotacea</taxon>
        <taxon>Aspidochirotida</taxon>
        <taxon>Holothuriidae</taxon>
        <taxon>Holothuria</taxon>
    </lineage>
</organism>
<feature type="signal peptide" evidence="1">
    <location>
        <begin position="1"/>
        <end position="21"/>
    </location>
</feature>
<dbReference type="AlphaFoldDB" id="A0A9Q1HIK9"/>
<feature type="chain" id="PRO_5040297705" evidence="1">
    <location>
        <begin position="22"/>
        <end position="333"/>
    </location>
</feature>
<accession>A0A9Q1HIK9</accession>
<evidence type="ECO:0000313" key="2">
    <source>
        <dbReference type="EMBL" id="KAJ8048074.1"/>
    </source>
</evidence>
<protein>
    <submittedName>
        <fullName evidence="2">Uncharacterized protein</fullName>
    </submittedName>
</protein>
<comment type="caution">
    <text evidence="2">The sequence shown here is derived from an EMBL/GenBank/DDBJ whole genome shotgun (WGS) entry which is preliminary data.</text>
</comment>
<evidence type="ECO:0000313" key="3">
    <source>
        <dbReference type="Proteomes" id="UP001152320"/>
    </source>
</evidence>
<dbReference type="Proteomes" id="UP001152320">
    <property type="component" value="Chromosome 1"/>
</dbReference>
<proteinExistence type="predicted"/>
<name>A0A9Q1HIK9_HOLLE</name>
<dbReference type="EMBL" id="JAIZAY010000001">
    <property type="protein sequence ID" value="KAJ8048074.1"/>
    <property type="molecule type" value="Genomic_DNA"/>
</dbReference>
<keyword evidence="1" id="KW-0732">Signal</keyword>
<keyword evidence="3" id="KW-1185">Reference proteome</keyword>
<gene>
    <name evidence="2" type="ORF">HOLleu_00245</name>
</gene>